<dbReference type="GO" id="GO:0046872">
    <property type="term" value="F:metal ion binding"/>
    <property type="evidence" value="ECO:0007669"/>
    <property type="project" value="UniProtKB-KW"/>
</dbReference>
<keyword evidence="4" id="KW-0408">Iron</keyword>
<evidence type="ECO:0000256" key="1">
    <source>
        <dbReference type="ARBA" id="ARBA00022485"/>
    </source>
</evidence>
<dbReference type="AlphaFoldDB" id="A0A9D2NGI5"/>
<protein>
    <submittedName>
        <fullName evidence="6">FAD-dependent oxidoreductase</fullName>
    </submittedName>
</protein>
<sequence length="436" mass="47572">MKEILFQRRIPVIRQVDVFIAGGGPAGLAAAVTAARMGAGVFLAEKRQSFGGAATEAAVPAFMRFSDGVHFMAGGIGREVFDALYGPQADYTAVELPIDMEKLKRIYDDMMVKSGAEFLFDTKLIGVQAENGVIDSVILQGHEELFAVQAHTYIDCTGDGTLAVMAGAHSEKGNGEGRMMPATLCSLWSDVDWERAVVIVGEDPDNRRLPQAFADGVFSVQDSSLPGMWHLPSGMGGGNIGHVFEVDGTSEADITRGIIEARRRLPEYEYYYNHYLEGYENAKIVSTGASLGFRETRRILGEYVLSNEDYETRASFEDEIGRYCYPIDLHPVTPGAQKSRYEEDYLKGYGKGNSYGIPYRCLLPEGTSNLLVAGRCISTSREMNGSTRVMPCCFITGMAAGAAAAQARNSSLREISVHELQKRLKEMGAYLPHTSG</sequence>
<name>A0A9D2NGI5_9FIRM</name>
<keyword evidence="5" id="KW-0411">Iron-sulfur</keyword>
<keyword evidence="1" id="KW-0004">4Fe-4S</keyword>
<evidence type="ECO:0000256" key="3">
    <source>
        <dbReference type="ARBA" id="ARBA00023002"/>
    </source>
</evidence>
<comment type="caution">
    <text evidence="6">The sequence shown here is derived from an EMBL/GenBank/DDBJ whole genome shotgun (WGS) entry which is preliminary data.</text>
</comment>
<evidence type="ECO:0000313" key="6">
    <source>
        <dbReference type="EMBL" id="HJC24413.1"/>
    </source>
</evidence>
<dbReference type="Pfam" id="PF12831">
    <property type="entry name" value="FAD_oxidored"/>
    <property type="match status" value="1"/>
</dbReference>
<dbReference type="InterPro" id="IPR036188">
    <property type="entry name" value="FAD/NAD-bd_sf"/>
</dbReference>
<dbReference type="PANTHER" id="PTHR43498">
    <property type="entry name" value="FERREDOXIN:COB-COM HETERODISULFIDE REDUCTASE SUBUNIT A"/>
    <property type="match status" value="1"/>
</dbReference>
<keyword evidence="2" id="KW-0479">Metal-binding</keyword>
<dbReference type="EMBL" id="DWWS01000044">
    <property type="protein sequence ID" value="HJC24413.1"/>
    <property type="molecule type" value="Genomic_DNA"/>
</dbReference>
<keyword evidence="3" id="KW-0560">Oxidoreductase</keyword>
<dbReference type="PRINTS" id="PR00368">
    <property type="entry name" value="FADPNR"/>
</dbReference>
<evidence type="ECO:0000313" key="7">
    <source>
        <dbReference type="Proteomes" id="UP000823891"/>
    </source>
</evidence>
<dbReference type="PANTHER" id="PTHR43498:SF1">
    <property type="entry name" value="COB--COM HETERODISULFIDE REDUCTASE IRON-SULFUR SUBUNIT A"/>
    <property type="match status" value="1"/>
</dbReference>
<dbReference type="GO" id="GO:0016491">
    <property type="term" value="F:oxidoreductase activity"/>
    <property type="evidence" value="ECO:0007669"/>
    <property type="project" value="UniProtKB-KW"/>
</dbReference>
<accession>A0A9D2NGI5</accession>
<dbReference type="Gene3D" id="3.50.50.60">
    <property type="entry name" value="FAD/NAD(P)-binding domain"/>
    <property type="match status" value="1"/>
</dbReference>
<evidence type="ECO:0000256" key="5">
    <source>
        <dbReference type="ARBA" id="ARBA00023014"/>
    </source>
</evidence>
<gene>
    <name evidence="6" type="ORF">H9761_11995</name>
</gene>
<reference evidence="6" key="2">
    <citation type="submission" date="2021-04" db="EMBL/GenBank/DDBJ databases">
        <authorList>
            <person name="Gilroy R."/>
        </authorList>
    </citation>
    <scope>NUCLEOTIDE SEQUENCE</scope>
    <source>
        <strain evidence="6">USAMLcec2-132</strain>
    </source>
</reference>
<dbReference type="InterPro" id="IPR039650">
    <property type="entry name" value="HdrA-like"/>
</dbReference>
<reference evidence="6" key="1">
    <citation type="journal article" date="2021" name="PeerJ">
        <title>Extensive microbial diversity within the chicken gut microbiome revealed by metagenomics and culture.</title>
        <authorList>
            <person name="Gilroy R."/>
            <person name="Ravi A."/>
            <person name="Getino M."/>
            <person name="Pursley I."/>
            <person name="Horton D.L."/>
            <person name="Alikhan N.F."/>
            <person name="Baker D."/>
            <person name="Gharbi K."/>
            <person name="Hall N."/>
            <person name="Watson M."/>
            <person name="Adriaenssens E.M."/>
            <person name="Foster-Nyarko E."/>
            <person name="Jarju S."/>
            <person name="Secka A."/>
            <person name="Antonio M."/>
            <person name="Oren A."/>
            <person name="Chaudhuri R.R."/>
            <person name="La Ragione R."/>
            <person name="Hildebrand F."/>
            <person name="Pallen M.J."/>
        </authorList>
    </citation>
    <scope>NUCLEOTIDE SEQUENCE</scope>
    <source>
        <strain evidence="6">USAMLcec2-132</strain>
    </source>
</reference>
<dbReference type="SUPFAM" id="SSF51905">
    <property type="entry name" value="FAD/NAD(P)-binding domain"/>
    <property type="match status" value="1"/>
</dbReference>
<evidence type="ECO:0000256" key="4">
    <source>
        <dbReference type="ARBA" id="ARBA00023004"/>
    </source>
</evidence>
<dbReference type="Proteomes" id="UP000823891">
    <property type="component" value="Unassembled WGS sequence"/>
</dbReference>
<proteinExistence type="predicted"/>
<dbReference type="GO" id="GO:0051539">
    <property type="term" value="F:4 iron, 4 sulfur cluster binding"/>
    <property type="evidence" value="ECO:0007669"/>
    <property type="project" value="UniProtKB-KW"/>
</dbReference>
<evidence type="ECO:0000256" key="2">
    <source>
        <dbReference type="ARBA" id="ARBA00022723"/>
    </source>
</evidence>
<organism evidence="6 7">
    <name type="scientific">Candidatus Eisenbergiella merdavium</name>
    <dbReference type="NCBI Taxonomy" id="2838551"/>
    <lineage>
        <taxon>Bacteria</taxon>
        <taxon>Bacillati</taxon>
        <taxon>Bacillota</taxon>
        <taxon>Clostridia</taxon>
        <taxon>Lachnospirales</taxon>
        <taxon>Lachnospiraceae</taxon>
        <taxon>Eisenbergiella</taxon>
    </lineage>
</organism>